<feature type="transmembrane region" description="Helical" evidence="8">
    <location>
        <begin position="85"/>
        <end position="104"/>
    </location>
</feature>
<evidence type="ECO:0000313" key="10">
    <source>
        <dbReference type="Proteomes" id="UP000317863"/>
    </source>
</evidence>
<name>A0A544QU04_9FIRM</name>
<feature type="transmembrane region" description="Helical" evidence="8">
    <location>
        <begin position="176"/>
        <end position="197"/>
    </location>
</feature>
<feature type="transmembrane region" description="Helical" evidence="8">
    <location>
        <begin position="348"/>
        <end position="365"/>
    </location>
</feature>
<accession>A0A544QU04</accession>
<organism evidence="9 10">
    <name type="scientific">Peptacetobacter hominis</name>
    <dbReference type="NCBI Taxonomy" id="2743610"/>
    <lineage>
        <taxon>Bacteria</taxon>
        <taxon>Bacillati</taxon>
        <taxon>Bacillota</taxon>
        <taxon>Clostridia</taxon>
        <taxon>Peptostreptococcales</taxon>
        <taxon>Peptostreptococcaceae</taxon>
        <taxon>Peptacetobacter</taxon>
    </lineage>
</organism>
<evidence type="ECO:0000256" key="4">
    <source>
        <dbReference type="ARBA" id="ARBA00022475"/>
    </source>
</evidence>
<evidence type="ECO:0000256" key="1">
    <source>
        <dbReference type="ARBA" id="ARBA00004651"/>
    </source>
</evidence>
<evidence type="ECO:0000256" key="8">
    <source>
        <dbReference type="SAM" id="Phobius"/>
    </source>
</evidence>
<reference evidence="9 10" key="1">
    <citation type="submission" date="2019-02" db="EMBL/GenBank/DDBJ databases">
        <title>Peptostreptococcaceae bacterium ZHW00191 nov., a new bacterium isolated from the human gut.</title>
        <authorList>
            <person name="Zhou H.-W."/>
            <person name="Chen X.-J."/>
        </authorList>
    </citation>
    <scope>NUCLEOTIDE SEQUENCE [LARGE SCALE GENOMIC DNA]</scope>
    <source>
        <strain evidence="9 10">ZHW00191</strain>
    </source>
</reference>
<feature type="transmembrane region" description="Helical" evidence="8">
    <location>
        <begin position="43"/>
        <end position="64"/>
    </location>
</feature>
<dbReference type="PANTHER" id="PTHR21716:SF53">
    <property type="entry name" value="PERMEASE PERM-RELATED"/>
    <property type="match status" value="1"/>
</dbReference>
<protein>
    <submittedName>
        <fullName evidence="9">AI-2E family transporter</fullName>
    </submittedName>
</protein>
<evidence type="ECO:0000256" key="6">
    <source>
        <dbReference type="ARBA" id="ARBA00022989"/>
    </source>
</evidence>
<comment type="similarity">
    <text evidence="2">Belongs to the autoinducer-2 exporter (AI-2E) (TC 2.A.86) family.</text>
</comment>
<dbReference type="EMBL" id="SGJB01000015">
    <property type="protein sequence ID" value="TQQ84181.1"/>
    <property type="molecule type" value="Genomic_DNA"/>
</dbReference>
<sequence>MKIEWNKKYTTMAVYAVITICVGIVFYLISSQVKSFSAKIGDFVAILNPFIIGFSMAYLLNFILKFFEERIITKYMPGVKKGAKRAIGLLLTYFVAGVMCYLFIKFVWPQLMESIIGIFNDAPYYINSTTKFMKNIIDNFNMTPENMALVEQKWNERMDYIMKFATDFIPVVGNTVMAVISSIWNIILGVIISIYLLKDKENFFAIAKKMTYAFFSKEHAYKVLELTHRANDIFGKFLGGKIVDSFIIGIITFIILTIVKMPFTLLVTVIVGVTNIIPFFGPFFGAVPSIILVLFVSPVKAVWLAIIIFFIQQLDGNIIGPKILGDSIGVSAFWILFSLLLAGKFLGIVGMILGVPLFAFVYSIIKDITEDRLDKKGLPLDTSDYMDE</sequence>
<dbReference type="GO" id="GO:0055085">
    <property type="term" value="P:transmembrane transport"/>
    <property type="evidence" value="ECO:0007669"/>
    <property type="project" value="TreeGrafter"/>
</dbReference>
<feature type="transmembrane region" description="Helical" evidence="8">
    <location>
        <begin position="283"/>
        <end position="311"/>
    </location>
</feature>
<comment type="subcellular location">
    <subcellularLocation>
        <location evidence="1">Cell membrane</location>
        <topology evidence="1">Multi-pass membrane protein</topology>
    </subcellularLocation>
</comment>
<gene>
    <name evidence="9" type="ORF">EXD82_08220</name>
</gene>
<dbReference type="PANTHER" id="PTHR21716">
    <property type="entry name" value="TRANSMEMBRANE PROTEIN"/>
    <property type="match status" value="1"/>
</dbReference>
<feature type="transmembrane region" description="Helical" evidence="8">
    <location>
        <begin position="12"/>
        <end position="31"/>
    </location>
</feature>
<keyword evidence="6 8" id="KW-1133">Transmembrane helix</keyword>
<feature type="transmembrane region" description="Helical" evidence="8">
    <location>
        <begin position="246"/>
        <end position="277"/>
    </location>
</feature>
<evidence type="ECO:0000256" key="5">
    <source>
        <dbReference type="ARBA" id="ARBA00022692"/>
    </source>
</evidence>
<evidence type="ECO:0000256" key="2">
    <source>
        <dbReference type="ARBA" id="ARBA00009773"/>
    </source>
</evidence>
<dbReference type="InterPro" id="IPR002549">
    <property type="entry name" value="AI-2E-like"/>
</dbReference>
<keyword evidence="7 8" id="KW-0472">Membrane</keyword>
<dbReference type="RefSeq" id="WP_142536431.1">
    <property type="nucleotide sequence ID" value="NZ_SGJB01000015.1"/>
</dbReference>
<dbReference type="AlphaFoldDB" id="A0A544QU04"/>
<proteinExistence type="inferred from homology"/>
<keyword evidence="5 8" id="KW-0812">Transmembrane</keyword>
<keyword evidence="10" id="KW-1185">Reference proteome</keyword>
<dbReference type="OrthoDB" id="9793390at2"/>
<keyword evidence="3" id="KW-0813">Transport</keyword>
<comment type="caution">
    <text evidence="9">The sequence shown here is derived from an EMBL/GenBank/DDBJ whole genome shotgun (WGS) entry which is preliminary data.</text>
</comment>
<evidence type="ECO:0000256" key="3">
    <source>
        <dbReference type="ARBA" id="ARBA00022448"/>
    </source>
</evidence>
<evidence type="ECO:0000256" key="7">
    <source>
        <dbReference type="ARBA" id="ARBA00023136"/>
    </source>
</evidence>
<dbReference type="GO" id="GO:0005886">
    <property type="term" value="C:plasma membrane"/>
    <property type="evidence" value="ECO:0007669"/>
    <property type="project" value="UniProtKB-SubCell"/>
</dbReference>
<dbReference type="Proteomes" id="UP000317863">
    <property type="component" value="Unassembled WGS sequence"/>
</dbReference>
<evidence type="ECO:0000313" key="9">
    <source>
        <dbReference type="EMBL" id="TQQ84181.1"/>
    </source>
</evidence>
<dbReference type="Pfam" id="PF01594">
    <property type="entry name" value="AI-2E_transport"/>
    <property type="match status" value="1"/>
</dbReference>
<keyword evidence="4" id="KW-1003">Cell membrane</keyword>